<dbReference type="EMBL" id="KB008152">
    <property type="protein sequence ID" value="ELR11422.1"/>
    <property type="molecule type" value="Genomic_DNA"/>
</dbReference>
<name>L8GEG8_ACACF</name>
<evidence type="ECO:0000313" key="8">
    <source>
        <dbReference type="EMBL" id="ELR11422.1"/>
    </source>
</evidence>
<dbReference type="GO" id="GO:0000175">
    <property type="term" value="F:3'-5'-RNA exonuclease activity"/>
    <property type="evidence" value="ECO:0007669"/>
    <property type="project" value="TreeGrafter"/>
</dbReference>
<keyword evidence="4" id="KW-0539">Nucleus</keyword>
<evidence type="ECO:0000256" key="4">
    <source>
        <dbReference type="ARBA" id="ARBA00023242"/>
    </source>
</evidence>
<dbReference type="RefSeq" id="XP_004333435.1">
    <property type="nucleotide sequence ID" value="XM_004333387.1"/>
</dbReference>
<evidence type="ECO:0000256" key="2">
    <source>
        <dbReference type="ARBA" id="ARBA00022801"/>
    </source>
</evidence>
<evidence type="ECO:0000256" key="1">
    <source>
        <dbReference type="ARBA" id="ARBA00022722"/>
    </source>
</evidence>
<dbReference type="GO" id="GO:0005634">
    <property type="term" value="C:nucleus"/>
    <property type="evidence" value="ECO:0007669"/>
    <property type="project" value="TreeGrafter"/>
</dbReference>
<sequence length="340" mass="37793">MENLLAAYDEGEDDEVGEEEQVTEASINLKRSRADALEGKHVDTSPDKRATLAAATKTKKARVSEGAKPVVLLPPPPADLFGGGSSPNEAKDSPAAHLGRVRSFPHIEGNYPTFVYIPVYITAVDGLMPCADRLLQQFRDWLPGRQVYSISELRDESSGDVTSSRRPLELIYHVSISRTVGVRQHQIDPLIDLLRSTLTPERSFEASFGAYEVFTNDEHTRSFLSLSVVDGKSKAALLSPLNLLFSLLSDPRWLCVCSLIAKVDGVFKQFRLPTYYEDPRPHMTIGWTLEDVLSTDEKGPPGLRPDRRHSLDPDMGGPFRFRVGNVQCTPGRLIYDFPLK</sequence>
<dbReference type="OrthoDB" id="49151at2759"/>
<dbReference type="STRING" id="1257118.L8GEG8"/>
<reference evidence="8 9" key="1">
    <citation type="journal article" date="2013" name="Genome Biol.">
        <title>Genome of Acanthamoeba castellanii highlights extensive lateral gene transfer and early evolution of tyrosine kinase signaling.</title>
        <authorList>
            <person name="Clarke M."/>
            <person name="Lohan A.J."/>
            <person name="Liu B."/>
            <person name="Lagkouvardos I."/>
            <person name="Roy S."/>
            <person name="Zafar N."/>
            <person name="Bertelli C."/>
            <person name="Schilde C."/>
            <person name="Kianianmomeni A."/>
            <person name="Burglin T.R."/>
            <person name="Frech C."/>
            <person name="Turcotte B."/>
            <person name="Kopec K.O."/>
            <person name="Synnott J.M."/>
            <person name="Choo C."/>
            <person name="Paponov I."/>
            <person name="Finkler A."/>
            <person name="Soon Heng Tan C."/>
            <person name="Hutchins A.P."/>
            <person name="Weinmeier T."/>
            <person name="Rattei T."/>
            <person name="Chu J.S."/>
            <person name="Gimenez G."/>
            <person name="Irimia M."/>
            <person name="Rigden D.J."/>
            <person name="Fitzpatrick D.A."/>
            <person name="Lorenzo-Morales J."/>
            <person name="Bateman A."/>
            <person name="Chiu C.H."/>
            <person name="Tang P."/>
            <person name="Hegemann P."/>
            <person name="Fromm H."/>
            <person name="Raoult D."/>
            <person name="Greub G."/>
            <person name="Miranda-Saavedra D."/>
            <person name="Chen N."/>
            <person name="Nash P."/>
            <person name="Ginger M.L."/>
            <person name="Horn M."/>
            <person name="Schaap P."/>
            <person name="Caler L."/>
            <person name="Loftus B."/>
        </authorList>
    </citation>
    <scope>NUCLEOTIDE SEQUENCE [LARGE SCALE GENOMIC DNA]</scope>
    <source>
        <strain evidence="8 9">Neff</strain>
    </source>
</reference>
<protein>
    <recommendedName>
        <fullName evidence="5">U6 snRNA phosphodiesterase 1</fullName>
    </recommendedName>
    <alternativeName>
        <fullName evidence="6">3'-5' RNA exonuclease USB1</fullName>
    </alternativeName>
</protein>
<evidence type="ECO:0000313" key="9">
    <source>
        <dbReference type="Proteomes" id="UP000011083"/>
    </source>
</evidence>
<dbReference type="GeneID" id="14911851"/>
<dbReference type="GO" id="GO:0034477">
    <property type="term" value="P:U6 snRNA 3'-end processing"/>
    <property type="evidence" value="ECO:0007669"/>
    <property type="project" value="InterPro"/>
</dbReference>
<feature type="region of interest" description="Disordered" evidence="7">
    <location>
        <begin position="74"/>
        <end position="94"/>
    </location>
</feature>
<organism evidence="8 9">
    <name type="scientific">Acanthamoeba castellanii (strain ATCC 30010 / Neff)</name>
    <dbReference type="NCBI Taxonomy" id="1257118"/>
    <lineage>
        <taxon>Eukaryota</taxon>
        <taxon>Amoebozoa</taxon>
        <taxon>Discosea</taxon>
        <taxon>Longamoebia</taxon>
        <taxon>Centramoebida</taxon>
        <taxon>Acanthamoebidae</taxon>
        <taxon>Acanthamoeba</taxon>
    </lineage>
</organism>
<keyword evidence="9" id="KW-1185">Reference proteome</keyword>
<dbReference type="PANTHER" id="PTHR13522:SF3">
    <property type="entry name" value="U6 SNRNA PHOSPHODIESTERASE 1"/>
    <property type="match status" value="1"/>
</dbReference>
<feature type="region of interest" description="Disordered" evidence="7">
    <location>
        <begin position="1"/>
        <end position="59"/>
    </location>
</feature>
<accession>L8GEG8</accession>
<dbReference type="Proteomes" id="UP000011083">
    <property type="component" value="Unassembled WGS sequence"/>
</dbReference>
<evidence type="ECO:0000256" key="7">
    <source>
        <dbReference type="SAM" id="MobiDB-lite"/>
    </source>
</evidence>
<dbReference type="AlphaFoldDB" id="L8GEG8"/>
<dbReference type="VEuPathDB" id="AmoebaDB:ACA1_323190"/>
<keyword evidence="3" id="KW-0456">Lyase</keyword>
<gene>
    <name evidence="8" type="ORF">ACA1_323190</name>
</gene>
<dbReference type="GO" id="GO:0016829">
    <property type="term" value="F:lyase activity"/>
    <property type="evidence" value="ECO:0007669"/>
    <property type="project" value="UniProtKB-KW"/>
</dbReference>
<proteinExistence type="predicted"/>
<dbReference type="Pfam" id="PF09749">
    <property type="entry name" value="HVSL"/>
    <property type="match status" value="1"/>
</dbReference>
<dbReference type="InterPro" id="IPR027521">
    <property type="entry name" value="Usb1"/>
</dbReference>
<dbReference type="Gene3D" id="3.90.1140.10">
    <property type="entry name" value="Cyclic phosphodiesterase"/>
    <property type="match status" value="1"/>
</dbReference>
<feature type="compositionally biased region" description="Acidic residues" evidence="7">
    <location>
        <begin position="9"/>
        <end position="22"/>
    </location>
</feature>
<keyword evidence="2" id="KW-0378">Hydrolase</keyword>
<keyword evidence="1" id="KW-0540">Nuclease</keyword>
<evidence type="ECO:0000256" key="5">
    <source>
        <dbReference type="ARBA" id="ARBA00029543"/>
    </source>
</evidence>
<evidence type="ECO:0000256" key="3">
    <source>
        <dbReference type="ARBA" id="ARBA00023239"/>
    </source>
</evidence>
<dbReference type="PANTHER" id="PTHR13522">
    <property type="entry name" value="U6 SNRNA PHOSPHODIESTERASE 1"/>
    <property type="match status" value="1"/>
</dbReference>
<dbReference type="KEGG" id="acan:ACA1_323190"/>
<feature type="compositionally biased region" description="Basic and acidic residues" evidence="7">
    <location>
        <begin position="32"/>
        <end position="50"/>
    </location>
</feature>
<evidence type="ECO:0000256" key="6">
    <source>
        <dbReference type="ARBA" id="ARBA00030030"/>
    </source>
</evidence>